<gene>
    <name evidence="1" type="ORF">BBI01_18130</name>
</gene>
<keyword evidence="2" id="KW-1185">Reference proteome</keyword>
<comment type="caution">
    <text evidence="1">The sequence shown here is derived from an EMBL/GenBank/DDBJ whole genome shotgun (WGS) entry which is preliminary data.</text>
</comment>
<sequence length="202" mass="24030">MYLKLEVLTLFGGRISENGNLYFLGHRKNTWNIIYKDYSSFETAHYYQIINPAGDSIIHNIYCFRFILEAILFYHCRSQDFFRNSVVIITGANNKKALKSLLLKSYLQKKLLVPKLHFFHSSENFELTMFYLELLDKEISASMITAKDHTYLKINYKSIQLMLNNKQQTKSNITYLLGINDRKFKVRNYYLSKLIYDNNLLW</sequence>
<protein>
    <submittedName>
        <fullName evidence="1">Uncharacterized protein</fullName>
    </submittedName>
</protein>
<accession>A0A1B8ZC67</accession>
<proteinExistence type="predicted"/>
<dbReference type="AlphaFoldDB" id="A0A1B8ZC67"/>
<evidence type="ECO:0000313" key="2">
    <source>
        <dbReference type="Proteomes" id="UP000092651"/>
    </source>
</evidence>
<organism evidence="1 2">
    <name type="scientific">Chryseobacterium artocarpi</name>
    <dbReference type="NCBI Taxonomy" id="1414727"/>
    <lineage>
        <taxon>Bacteria</taxon>
        <taxon>Pseudomonadati</taxon>
        <taxon>Bacteroidota</taxon>
        <taxon>Flavobacteriia</taxon>
        <taxon>Flavobacteriales</taxon>
        <taxon>Weeksellaceae</taxon>
        <taxon>Chryseobacterium group</taxon>
        <taxon>Chryseobacterium</taxon>
    </lineage>
</organism>
<dbReference type="Proteomes" id="UP000092651">
    <property type="component" value="Unassembled WGS sequence"/>
</dbReference>
<name>A0A1B8ZC67_9FLAO</name>
<dbReference type="EMBL" id="MAYH01000048">
    <property type="protein sequence ID" value="OCA69126.1"/>
    <property type="molecule type" value="Genomic_DNA"/>
</dbReference>
<reference evidence="1 2" key="1">
    <citation type="submission" date="2016-07" db="EMBL/GenBank/DDBJ databases">
        <authorList>
            <person name="Jeong J.-J."/>
            <person name="Kim D.W."/>
            <person name="Sang M.K."/>
            <person name="Choi I.-G."/>
            <person name="Kim K.D."/>
        </authorList>
    </citation>
    <scope>NUCLEOTIDE SEQUENCE [LARGE SCALE GENOMIC DNA]</scope>
    <source>
        <strain evidence="1 2">UTM-3</strain>
    </source>
</reference>
<evidence type="ECO:0000313" key="1">
    <source>
        <dbReference type="EMBL" id="OCA69126.1"/>
    </source>
</evidence>